<accession>A0A8H7E2L4</accession>
<evidence type="ECO:0000313" key="2">
    <source>
        <dbReference type="EMBL" id="KAF7504236.1"/>
    </source>
</evidence>
<reference evidence="2" key="1">
    <citation type="submission" date="2020-02" db="EMBL/GenBank/DDBJ databases">
        <authorList>
            <person name="Palmer J.M."/>
        </authorList>
    </citation>
    <scope>NUCLEOTIDE SEQUENCE</scope>
    <source>
        <strain evidence="2">EPUS1.4</strain>
        <tissue evidence="2">Thallus</tissue>
    </source>
</reference>
<gene>
    <name evidence="2" type="ORF">GJ744_002558</name>
</gene>
<feature type="region of interest" description="Disordered" evidence="1">
    <location>
        <begin position="1"/>
        <end position="20"/>
    </location>
</feature>
<proteinExistence type="predicted"/>
<keyword evidence="3" id="KW-1185">Reference proteome</keyword>
<comment type="caution">
    <text evidence="2">The sequence shown here is derived from an EMBL/GenBank/DDBJ whole genome shotgun (WGS) entry which is preliminary data.</text>
</comment>
<organism evidence="2 3">
    <name type="scientific">Endocarpon pusillum</name>
    <dbReference type="NCBI Taxonomy" id="364733"/>
    <lineage>
        <taxon>Eukaryota</taxon>
        <taxon>Fungi</taxon>
        <taxon>Dikarya</taxon>
        <taxon>Ascomycota</taxon>
        <taxon>Pezizomycotina</taxon>
        <taxon>Eurotiomycetes</taxon>
        <taxon>Chaetothyriomycetidae</taxon>
        <taxon>Verrucariales</taxon>
        <taxon>Verrucariaceae</taxon>
        <taxon>Endocarpon</taxon>
    </lineage>
</organism>
<dbReference type="Proteomes" id="UP000606974">
    <property type="component" value="Unassembled WGS sequence"/>
</dbReference>
<dbReference type="EMBL" id="JAACFV010000144">
    <property type="protein sequence ID" value="KAF7504236.1"/>
    <property type="molecule type" value="Genomic_DNA"/>
</dbReference>
<dbReference type="AlphaFoldDB" id="A0A8H7E2L4"/>
<evidence type="ECO:0000313" key="3">
    <source>
        <dbReference type="Proteomes" id="UP000606974"/>
    </source>
</evidence>
<evidence type="ECO:0000256" key="1">
    <source>
        <dbReference type="SAM" id="MobiDB-lite"/>
    </source>
</evidence>
<name>A0A8H7E2L4_9EURO</name>
<sequence>MIADLPSSADVRNRPAPPATLPHAQRTLLNLLHNLDQQGPGSIRSQPRSFFTSNHICKDYLDPPAAYHHRAGKSYNRAQSSGKIAAELGFCSLSNPIKDMCDSSPWRQDVTRVSLKTDPFSDTLLLKLRELNILVLISP</sequence>
<protein>
    <submittedName>
        <fullName evidence="2">Uncharacterized protein</fullName>
    </submittedName>
</protein>